<dbReference type="PRINTS" id="PR01576">
    <property type="entry name" value="PDEFORMYLASE"/>
</dbReference>
<feature type="binding site" evidence="6">
    <location>
        <position position="135"/>
    </location>
    <ligand>
        <name>Fe cation</name>
        <dbReference type="ChEBI" id="CHEBI:24875"/>
    </ligand>
</feature>
<comment type="catalytic activity">
    <reaction evidence="6">
        <text>N-terminal N-formyl-L-methionyl-[peptide] + H2O = N-terminal L-methionyl-[peptide] + formate</text>
        <dbReference type="Rhea" id="RHEA:24420"/>
        <dbReference type="Rhea" id="RHEA-COMP:10639"/>
        <dbReference type="Rhea" id="RHEA-COMP:10640"/>
        <dbReference type="ChEBI" id="CHEBI:15377"/>
        <dbReference type="ChEBI" id="CHEBI:15740"/>
        <dbReference type="ChEBI" id="CHEBI:49298"/>
        <dbReference type="ChEBI" id="CHEBI:64731"/>
        <dbReference type="EC" id="3.5.1.88"/>
    </reaction>
</comment>
<gene>
    <name evidence="6" type="primary">def</name>
    <name evidence="7" type="ORF">C8D88_113166</name>
</gene>
<accession>A0A316HRJ6</accession>
<feature type="active site" evidence="6">
    <location>
        <position position="136"/>
    </location>
</feature>
<proteinExistence type="inferred from homology"/>
<keyword evidence="3 6" id="KW-0378">Hydrolase</keyword>
<evidence type="ECO:0000256" key="5">
    <source>
        <dbReference type="ARBA" id="ARBA00023004"/>
    </source>
</evidence>
<dbReference type="Gene3D" id="3.90.45.10">
    <property type="entry name" value="Peptide deformylase"/>
    <property type="match status" value="1"/>
</dbReference>
<keyword evidence="4 6" id="KW-0648">Protein biosynthesis</keyword>
<dbReference type="PIRSF" id="PIRSF004749">
    <property type="entry name" value="Pep_def"/>
    <property type="match status" value="1"/>
</dbReference>
<dbReference type="PANTHER" id="PTHR10458">
    <property type="entry name" value="PEPTIDE DEFORMYLASE"/>
    <property type="match status" value="1"/>
</dbReference>
<dbReference type="HAMAP" id="MF_00163">
    <property type="entry name" value="Pep_deformylase"/>
    <property type="match status" value="1"/>
</dbReference>
<dbReference type="GO" id="GO:0046872">
    <property type="term" value="F:metal ion binding"/>
    <property type="evidence" value="ECO:0007669"/>
    <property type="project" value="UniProtKB-KW"/>
</dbReference>
<comment type="similarity">
    <text evidence="1 6">Belongs to the polypeptide deformylase family.</text>
</comment>
<evidence type="ECO:0000313" key="8">
    <source>
        <dbReference type="Proteomes" id="UP000246005"/>
    </source>
</evidence>
<dbReference type="EC" id="3.5.1.88" evidence="6"/>
<dbReference type="Proteomes" id="UP000246005">
    <property type="component" value="Unassembled WGS sequence"/>
</dbReference>
<evidence type="ECO:0000256" key="3">
    <source>
        <dbReference type="ARBA" id="ARBA00022801"/>
    </source>
</evidence>
<keyword evidence="5 6" id="KW-0408">Iron</keyword>
<reference evidence="7 8" key="1">
    <citation type="submission" date="2018-05" db="EMBL/GenBank/DDBJ databases">
        <title>Genomic Encyclopedia of Type Strains, Phase IV (KMG-IV): sequencing the most valuable type-strain genomes for metagenomic binning, comparative biology and taxonomic classification.</title>
        <authorList>
            <person name="Goeker M."/>
        </authorList>
    </citation>
    <scope>NUCLEOTIDE SEQUENCE [LARGE SCALE GENOMIC DNA]</scope>
    <source>
        <strain evidence="7 8">DSM 45480</strain>
    </source>
</reference>
<sequence>MAVRDIRYFGDPVLMSRADPVTRFDRNLEALISDLLDTVKPDGRAGLAAPQIGVGLRAFSYDVPTEDGRLTGYVINPEIVELSEETQDDGEGCLSVPGLWYPTVRAQEAVVRGVDLRNEPVVVRGTGLLARCLQHETDHLDGKLYLSRLTPELRRKALRAARESEWFWAS</sequence>
<name>A0A316HRJ6_9PSEU</name>
<dbReference type="PANTHER" id="PTHR10458:SF2">
    <property type="entry name" value="PEPTIDE DEFORMYLASE, MITOCHONDRIAL"/>
    <property type="match status" value="1"/>
</dbReference>
<dbReference type="EMBL" id="QGHB01000013">
    <property type="protein sequence ID" value="PWK82573.1"/>
    <property type="molecule type" value="Genomic_DNA"/>
</dbReference>
<feature type="binding site" evidence="6">
    <location>
        <position position="139"/>
    </location>
    <ligand>
        <name>Fe cation</name>
        <dbReference type="ChEBI" id="CHEBI:24875"/>
    </ligand>
</feature>
<comment type="function">
    <text evidence="6">Removes the formyl group from the N-terminal Met of newly synthesized proteins. Requires at least a dipeptide for an efficient rate of reaction. N-terminal L-methionine is a prerequisite for activity but the enzyme has broad specificity at other positions.</text>
</comment>
<dbReference type="AlphaFoldDB" id="A0A316HRJ6"/>
<organism evidence="7 8">
    <name type="scientific">Lentzea atacamensis</name>
    <dbReference type="NCBI Taxonomy" id="531938"/>
    <lineage>
        <taxon>Bacteria</taxon>
        <taxon>Bacillati</taxon>
        <taxon>Actinomycetota</taxon>
        <taxon>Actinomycetes</taxon>
        <taxon>Pseudonocardiales</taxon>
        <taxon>Pseudonocardiaceae</taxon>
        <taxon>Lentzea</taxon>
    </lineage>
</organism>
<dbReference type="SUPFAM" id="SSF56420">
    <property type="entry name" value="Peptide deformylase"/>
    <property type="match status" value="1"/>
</dbReference>
<dbReference type="InterPro" id="IPR036821">
    <property type="entry name" value="Peptide_deformylase_sf"/>
</dbReference>
<evidence type="ECO:0000256" key="6">
    <source>
        <dbReference type="HAMAP-Rule" id="MF_00163"/>
    </source>
</evidence>
<evidence type="ECO:0000313" key="7">
    <source>
        <dbReference type="EMBL" id="PWK82573.1"/>
    </source>
</evidence>
<feature type="binding site" evidence="6">
    <location>
        <position position="93"/>
    </location>
    <ligand>
        <name>Fe cation</name>
        <dbReference type="ChEBI" id="CHEBI:24875"/>
    </ligand>
</feature>
<dbReference type="InterPro" id="IPR023635">
    <property type="entry name" value="Peptide_deformylase"/>
</dbReference>
<dbReference type="NCBIfam" id="NF001159">
    <property type="entry name" value="PRK00150.1-3"/>
    <property type="match status" value="1"/>
</dbReference>
<evidence type="ECO:0000256" key="1">
    <source>
        <dbReference type="ARBA" id="ARBA00010759"/>
    </source>
</evidence>
<dbReference type="RefSeq" id="WP_109640530.1">
    <property type="nucleotide sequence ID" value="NZ_QGHB01000013.1"/>
</dbReference>
<dbReference type="GO" id="GO:0042586">
    <property type="term" value="F:peptide deformylase activity"/>
    <property type="evidence" value="ECO:0007669"/>
    <property type="project" value="UniProtKB-UniRule"/>
</dbReference>
<evidence type="ECO:0000256" key="2">
    <source>
        <dbReference type="ARBA" id="ARBA00022723"/>
    </source>
</evidence>
<dbReference type="NCBIfam" id="TIGR00079">
    <property type="entry name" value="pept_deformyl"/>
    <property type="match status" value="1"/>
</dbReference>
<dbReference type="GO" id="GO:0006412">
    <property type="term" value="P:translation"/>
    <property type="evidence" value="ECO:0007669"/>
    <property type="project" value="UniProtKB-UniRule"/>
</dbReference>
<comment type="cofactor">
    <cofactor evidence="6">
        <name>Fe(2+)</name>
        <dbReference type="ChEBI" id="CHEBI:29033"/>
    </cofactor>
    <text evidence="6">Binds 1 Fe(2+) ion.</text>
</comment>
<dbReference type="Pfam" id="PF01327">
    <property type="entry name" value="Pep_deformylase"/>
    <property type="match status" value="1"/>
</dbReference>
<evidence type="ECO:0000256" key="4">
    <source>
        <dbReference type="ARBA" id="ARBA00022917"/>
    </source>
</evidence>
<comment type="caution">
    <text evidence="7">The sequence shown here is derived from an EMBL/GenBank/DDBJ whole genome shotgun (WGS) entry which is preliminary data.</text>
</comment>
<protein>
    <recommendedName>
        <fullName evidence="6">Peptide deformylase</fullName>
        <shortName evidence="6">PDF</shortName>
        <ecNumber evidence="6">3.5.1.88</ecNumber>
    </recommendedName>
    <alternativeName>
        <fullName evidence="6">Polypeptide deformylase</fullName>
    </alternativeName>
</protein>
<keyword evidence="2 6" id="KW-0479">Metal-binding</keyword>
<dbReference type="CDD" id="cd00487">
    <property type="entry name" value="Pep_deformylase"/>
    <property type="match status" value="1"/>
</dbReference>